<comment type="caution">
    <text evidence="3">The sequence shown here is derived from an EMBL/GenBank/DDBJ whole genome shotgun (WGS) entry which is preliminary data.</text>
</comment>
<gene>
    <name evidence="3" type="ORF">JF76_06510</name>
</gene>
<proteinExistence type="predicted"/>
<dbReference type="EMBL" id="JXBY01000016">
    <property type="protein sequence ID" value="KJY56343.1"/>
    <property type="molecule type" value="Genomic_DNA"/>
</dbReference>
<dbReference type="PATRIC" id="fig|1218493.3.peg.695"/>
<evidence type="ECO:0000313" key="4">
    <source>
        <dbReference type="Proteomes" id="UP000033533"/>
    </source>
</evidence>
<keyword evidence="1" id="KW-1133">Transmembrane helix</keyword>
<protein>
    <recommendedName>
        <fullName evidence="2">S-layer protein C-terminal domain-containing protein</fullName>
    </recommendedName>
</protein>
<accession>A0A0F4LDE2</accession>
<dbReference type="Pfam" id="PF03217">
    <property type="entry name" value="SlpA"/>
    <property type="match status" value="1"/>
</dbReference>
<evidence type="ECO:0000313" key="3">
    <source>
        <dbReference type="EMBL" id="KJY56343.1"/>
    </source>
</evidence>
<dbReference type="STRING" id="1218493.JF76_06510"/>
<keyword evidence="1" id="KW-0812">Transmembrane</keyword>
<evidence type="ECO:0000256" key="1">
    <source>
        <dbReference type="SAM" id="Phobius"/>
    </source>
</evidence>
<dbReference type="RefSeq" id="WP_045927813.1">
    <property type="nucleotide sequence ID" value="NZ_JBHSZS010000009.1"/>
</dbReference>
<dbReference type="HOGENOM" id="CLU_1624993_0_0_9"/>
<organism evidence="3 4">
    <name type="scientific">Lactobacillus kullabergensis</name>
    <dbReference type="NCBI Taxonomy" id="1218493"/>
    <lineage>
        <taxon>Bacteria</taxon>
        <taxon>Bacillati</taxon>
        <taxon>Bacillota</taxon>
        <taxon>Bacilli</taxon>
        <taxon>Lactobacillales</taxon>
        <taxon>Lactobacillaceae</taxon>
        <taxon>Lactobacillus</taxon>
    </lineage>
</organism>
<dbReference type="InterPro" id="IPR024968">
    <property type="entry name" value="SlpA_C_lactobacillus"/>
</dbReference>
<reference evidence="3 4" key="1">
    <citation type="submission" date="2014-12" db="EMBL/GenBank/DDBJ databases">
        <title>Comparative genomics of the lactic acid bacteria isolated from the honey bee gut.</title>
        <authorList>
            <person name="Ellegaard K.M."/>
            <person name="Tamarit D."/>
            <person name="Javelind E."/>
            <person name="Olofsson T."/>
            <person name="Andersson S.G."/>
            <person name="Vasquez A."/>
        </authorList>
    </citation>
    <scope>NUCLEOTIDE SEQUENCE [LARGE SCALE GENOMIC DNA]</scope>
    <source>
        <strain evidence="3 4">Biut2</strain>
    </source>
</reference>
<evidence type="ECO:0000259" key="2">
    <source>
        <dbReference type="Pfam" id="PF03217"/>
    </source>
</evidence>
<feature type="domain" description="S-layer protein C-terminal" evidence="2">
    <location>
        <begin position="100"/>
        <end position="144"/>
    </location>
</feature>
<dbReference type="Proteomes" id="UP000033533">
    <property type="component" value="Unassembled WGS sequence"/>
</dbReference>
<name>A0A0F4LDE2_9LACO</name>
<dbReference type="AlphaFoldDB" id="A0A0F4LDE2"/>
<feature type="transmembrane region" description="Helical" evidence="1">
    <location>
        <begin position="6"/>
        <end position="27"/>
    </location>
</feature>
<sequence length="163" mass="19287">MESKNIHRIIFSFLIVITLITCVIGILRNNVAASSRIHHGSLLHWERVFSYQGKKGHRKLDYVKTGKKVLLPGDKVRIYGKENKYMYKIGKNRYLPIVAVDGVKRIIKRNTYYYNDKERPIKSCKLYKGQTVRTYVQMSFLGKKDHLYYETHYGWVRAKDIKK</sequence>
<keyword evidence="1" id="KW-0472">Membrane</keyword>